<gene>
    <name evidence="2" type="ORF">F990_00093</name>
</gene>
<accession>V2V5L2</accession>
<dbReference type="AlphaFoldDB" id="V2V5L2"/>
<reference evidence="2 3" key="1">
    <citation type="submission" date="2013-10" db="EMBL/GenBank/DDBJ databases">
        <title>The Genome Sequence of Acinetobacter tjernbergiae CIP107465.</title>
        <authorList>
            <consortium name="The Broad Institute Genomics Platform"/>
            <consortium name="The Broad Institute Genome Sequencing Center for Infectious Disease"/>
            <person name="Cerqueira G."/>
            <person name="Feldgarden M."/>
            <person name="Courvalin P."/>
            <person name="Grillot-Courvalin C."/>
            <person name="Clermont D."/>
            <person name="Rocha E."/>
            <person name="Yoon E.-J."/>
            <person name="Nemec A."/>
            <person name="Young S.K."/>
            <person name="Zeng Q."/>
            <person name="Gargeya S."/>
            <person name="Fitzgerald M."/>
            <person name="Abouelleil A."/>
            <person name="Alvarado L."/>
            <person name="Berlin A.M."/>
            <person name="Chapman S.B."/>
            <person name="Gainer-Dewar J."/>
            <person name="Goldberg J."/>
            <person name="Gnerre S."/>
            <person name="Griggs A."/>
            <person name="Gujja S."/>
            <person name="Hansen M."/>
            <person name="Howarth C."/>
            <person name="Imamovic A."/>
            <person name="Ireland A."/>
            <person name="Larimer J."/>
            <person name="McCowan C."/>
            <person name="Murphy C."/>
            <person name="Pearson M."/>
            <person name="Poon T.W."/>
            <person name="Priest M."/>
            <person name="Roberts A."/>
            <person name="Saif S."/>
            <person name="Shea T."/>
            <person name="Sykes S."/>
            <person name="Wortman J."/>
            <person name="Nusbaum C."/>
            <person name="Birren B."/>
        </authorList>
    </citation>
    <scope>NUCLEOTIDE SEQUENCE [LARGE SCALE GENOMIC DNA]</scope>
    <source>
        <strain evidence="2 3">CIP 107465</strain>
    </source>
</reference>
<proteinExistence type="predicted"/>
<dbReference type="STRING" id="202955.GCA_000759995_03422"/>
<name>V2V5L2_9GAMM</name>
<dbReference type="eggNOG" id="ENOG502ZRC6">
    <property type="taxonomic scope" value="Bacteria"/>
</dbReference>
<evidence type="ECO:0000313" key="2">
    <source>
        <dbReference type="EMBL" id="ESK57557.1"/>
    </source>
</evidence>
<keyword evidence="3" id="KW-1185">Reference proteome</keyword>
<organism evidence="2 3">
    <name type="scientific">Acinetobacter tjernbergiae DSM 14971 = CIP 107465</name>
    <dbReference type="NCBI Taxonomy" id="1120928"/>
    <lineage>
        <taxon>Bacteria</taxon>
        <taxon>Pseudomonadati</taxon>
        <taxon>Pseudomonadota</taxon>
        <taxon>Gammaproteobacteria</taxon>
        <taxon>Moraxellales</taxon>
        <taxon>Moraxellaceae</taxon>
        <taxon>Acinetobacter</taxon>
    </lineage>
</organism>
<evidence type="ECO:0000256" key="1">
    <source>
        <dbReference type="SAM" id="MobiDB-lite"/>
    </source>
</evidence>
<feature type="region of interest" description="Disordered" evidence="1">
    <location>
        <begin position="141"/>
        <end position="171"/>
    </location>
</feature>
<protein>
    <submittedName>
        <fullName evidence="2">Uncharacterized protein</fullName>
    </submittedName>
</protein>
<dbReference type="SUPFAM" id="SSF48452">
    <property type="entry name" value="TPR-like"/>
    <property type="match status" value="1"/>
</dbReference>
<dbReference type="Proteomes" id="UP000017404">
    <property type="component" value="Unassembled WGS sequence"/>
</dbReference>
<dbReference type="EMBL" id="AYEV01000001">
    <property type="protein sequence ID" value="ESK57557.1"/>
    <property type="molecule type" value="Genomic_DNA"/>
</dbReference>
<sequence>MSLMFPRNEVDKKISTLNKQATQYSHNDWDNAIKCLEEVWLLMPNAMMDYGAQSLVRLPKFLQQAGRFSEAKERFNELINSVDEYAERVSKTHDLKEFYKPTVKHSYLAEVYDAMRIAYKREKLIDQSNQFEKLSKEHYGLSEEQGKKLQEARKKQLEEHKNWMRQMGEKK</sequence>
<comment type="caution">
    <text evidence="2">The sequence shown here is derived from an EMBL/GenBank/DDBJ whole genome shotgun (WGS) entry which is preliminary data.</text>
</comment>
<dbReference type="InterPro" id="IPR011990">
    <property type="entry name" value="TPR-like_helical_dom_sf"/>
</dbReference>
<dbReference type="RefSeq" id="WP_018676956.1">
    <property type="nucleotide sequence ID" value="NZ_AYEV01000001.1"/>
</dbReference>
<dbReference type="PATRIC" id="fig|1120928.5.peg.95"/>
<evidence type="ECO:0000313" key="3">
    <source>
        <dbReference type="Proteomes" id="UP000017404"/>
    </source>
</evidence>